<comment type="caution">
    <text evidence="2">The sequence shown here is derived from an EMBL/GenBank/DDBJ whole genome shotgun (WGS) entry which is preliminary data.</text>
</comment>
<feature type="transmembrane region" description="Helical" evidence="1">
    <location>
        <begin position="26"/>
        <end position="47"/>
    </location>
</feature>
<feature type="transmembrane region" description="Helical" evidence="1">
    <location>
        <begin position="90"/>
        <end position="112"/>
    </location>
</feature>
<gene>
    <name evidence="2" type="ORF">OR37_00914</name>
</gene>
<dbReference type="Pfam" id="PF06532">
    <property type="entry name" value="NrsF"/>
    <property type="match status" value="1"/>
</dbReference>
<evidence type="ECO:0000256" key="1">
    <source>
        <dbReference type="SAM" id="Phobius"/>
    </source>
</evidence>
<keyword evidence="1" id="KW-1133">Transmembrane helix</keyword>
<dbReference type="RefSeq" id="WP_004616300.1">
    <property type="nucleotide sequence ID" value="NZ_APMP01000003.1"/>
</dbReference>
<sequence>MRTDDLIDALAADAGPAPGLAPRRRLGVTLVGGGLVALLMVLTWLRMRPDLSEAMRGGMFWTKAVYTGLLGLGGYLAIERLGRPAGSGRRGWMLAGAALGLFILAGTIQMMTSPSILVALHLMRGHSWHVCSVNILALGIPMLALGLWAVRGMAPTRPAQAGFAMGLFAGGAAATIYGLHCPENTFTFVALWYSLGVLLVAALGGLLGRWALRW</sequence>
<dbReference type="Proteomes" id="UP000013063">
    <property type="component" value="Unassembled WGS sequence"/>
</dbReference>
<feature type="transmembrane region" description="Helical" evidence="1">
    <location>
        <begin position="162"/>
        <end position="179"/>
    </location>
</feature>
<dbReference type="OrthoDB" id="7764375at2"/>
<evidence type="ECO:0000313" key="3">
    <source>
        <dbReference type="Proteomes" id="UP000013063"/>
    </source>
</evidence>
<feature type="transmembrane region" description="Helical" evidence="1">
    <location>
        <begin position="191"/>
        <end position="212"/>
    </location>
</feature>
<keyword evidence="3" id="KW-1185">Reference proteome</keyword>
<dbReference type="NCBIfam" id="NF042994">
    <property type="entry name" value="AntiSigF_NrsF"/>
    <property type="match status" value="1"/>
</dbReference>
<proteinExistence type="predicted"/>
<name>R0EMN2_CAUVI</name>
<dbReference type="InterPro" id="IPR009495">
    <property type="entry name" value="NrsF"/>
</dbReference>
<evidence type="ECO:0008006" key="4">
    <source>
        <dbReference type="Google" id="ProtNLM"/>
    </source>
</evidence>
<accession>R0EMN2</accession>
<dbReference type="eggNOG" id="COG4944">
    <property type="taxonomic scope" value="Bacteria"/>
</dbReference>
<feature type="transmembrane region" description="Helical" evidence="1">
    <location>
        <begin position="59"/>
        <end position="78"/>
    </location>
</feature>
<evidence type="ECO:0000313" key="2">
    <source>
        <dbReference type="EMBL" id="ENZ83139.1"/>
    </source>
</evidence>
<protein>
    <recommendedName>
        <fullName evidence="4">DUF1109 domain-containing protein</fullName>
    </recommendedName>
</protein>
<organism evidence="2 3">
    <name type="scientific">Caulobacter vibrioides OR37</name>
    <dbReference type="NCBI Taxonomy" id="1292034"/>
    <lineage>
        <taxon>Bacteria</taxon>
        <taxon>Pseudomonadati</taxon>
        <taxon>Pseudomonadota</taxon>
        <taxon>Alphaproteobacteria</taxon>
        <taxon>Caulobacterales</taxon>
        <taxon>Caulobacteraceae</taxon>
        <taxon>Caulobacter</taxon>
    </lineage>
</organism>
<feature type="transmembrane region" description="Helical" evidence="1">
    <location>
        <begin position="132"/>
        <end position="150"/>
    </location>
</feature>
<keyword evidence="1" id="KW-0472">Membrane</keyword>
<dbReference type="PATRIC" id="fig|1292034.3.peg.906"/>
<keyword evidence="1" id="KW-0812">Transmembrane</keyword>
<dbReference type="AlphaFoldDB" id="R0EMN2"/>
<reference evidence="2 3" key="1">
    <citation type="journal article" date="2013" name="Genome Announc.">
        <title>Draft Genome Sequence for Caulobacter sp. Strain OR37, a Bacterium Tolerant to Heavy Metals.</title>
        <authorList>
            <person name="Utturkar S.M."/>
            <person name="Bollmann A."/>
            <person name="Brzoska R.M."/>
            <person name="Klingeman D.M."/>
            <person name="Epstein S.E."/>
            <person name="Palumbo A.V."/>
            <person name="Brown S.D."/>
        </authorList>
    </citation>
    <scope>NUCLEOTIDE SEQUENCE [LARGE SCALE GENOMIC DNA]</scope>
    <source>
        <strain evidence="2 3">OR37</strain>
    </source>
</reference>
<dbReference type="InterPro" id="IPR053688">
    <property type="entry name" value="Anti-sigma-F_NrsF-like"/>
</dbReference>
<dbReference type="EMBL" id="APMP01000003">
    <property type="protein sequence ID" value="ENZ83139.1"/>
    <property type="molecule type" value="Genomic_DNA"/>
</dbReference>
<dbReference type="STRING" id="1292034.OR37_00914"/>